<protein>
    <submittedName>
        <fullName evidence="8">Response regulator</fullName>
    </submittedName>
</protein>
<dbReference type="Pfam" id="PF00072">
    <property type="entry name" value="Response_reg"/>
    <property type="match status" value="1"/>
</dbReference>
<evidence type="ECO:0000256" key="2">
    <source>
        <dbReference type="ARBA" id="ARBA00023012"/>
    </source>
</evidence>
<keyword evidence="2" id="KW-0902">Two-component regulatory system</keyword>
<keyword evidence="5" id="KW-0804">Transcription</keyword>
<keyword evidence="9" id="KW-1185">Reference proteome</keyword>
<dbReference type="PANTHER" id="PTHR48111:SF4">
    <property type="entry name" value="DNA-BINDING DUAL TRANSCRIPTIONAL REGULATOR OMPR"/>
    <property type="match status" value="1"/>
</dbReference>
<keyword evidence="1 6" id="KW-0597">Phosphoprotein</keyword>
<dbReference type="InterPro" id="IPR001789">
    <property type="entry name" value="Sig_transdc_resp-reg_receiver"/>
</dbReference>
<dbReference type="CDD" id="cd17574">
    <property type="entry name" value="REC_OmpR"/>
    <property type="match status" value="1"/>
</dbReference>
<proteinExistence type="predicted"/>
<reference evidence="9" key="1">
    <citation type="journal article" date="2019" name="Int. J. Syst. Evol. Microbiol.">
        <title>The Global Catalogue of Microorganisms (GCM) 10K type strain sequencing project: providing services to taxonomists for standard genome sequencing and annotation.</title>
        <authorList>
            <consortium name="The Broad Institute Genomics Platform"/>
            <consortium name="The Broad Institute Genome Sequencing Center for Infectious Disease"/>
            <person name="Wu L."/>
            <person name="Ma J."/>
        </authorList>
    </citation>
    <scope>NUCLEOTIDE SEQUENCE [LARGE SCALE GENOMIC DNA]</scope>
    <source>
        <strain evidence="9">ICMP 19515</strain>
    </source>
</reference>
<evidence type="ECO:0000256" key="6">
    <source>
        <dbReference type="PROSITE-ProRule" id="PRU00169"/>
    </source>
</evidence>
<evidence type="ECO:0000256" key="3">
    <source>
        <dbReference type="ARBA" id="ARBA00023015"/>
    </source>
</evidence>
<evidence type="ECO:0000256" key="4">
    <source>
        <dbReference type="ARBA" id="ARBA00023125"/>
    </source>
</evidence>
<evidence type="ECO:0000313" key="9">
    <source>
        <dbReference type="Proteomes" id="UP001595648"/>
    </source>
</evidence>
<dbReference type="SUPFAM" id="SSF52172">
    <property type="entry name" value="CheY-like"/>
    <property type="match status" value="1"/>
</dbReference>
<evidence type="ECO:0000256" key="1">
    <source>
        <dbReference type="ARBA" id="ARBA00022553"/>
    </source>
</evidence>
<accession>A0ABV7MKW1</accession>
<comment type="caution">
    <text evidence="8">The sequence shown here is derived from an EMBL/GenBank/DDBJ whole genome shotgun (WGS) entry which is preliminary data.</text>
</comment>
<sequence length="94" mass="10574">MAIVDDHAEIRELVARYLTQHDFRVSEGESGAELRRRLVRDPPDLLVVDIMMPGEEGLSLCRAIRAEQIVPVIFLTAMSDDTDRIIGLELGPFL</sequence>
<dbReference type="EMBL" id="JBHRVD010000001">
    <property type="protein sequence ID" value="MFC3321293.1"/>
    <property type="molecule type" value="Genomic_DNA"/>
</dbReference>
<dbReference type="InterPro" id="IPR039420">
    <property type="entry name" value="WalR-like"/>
</dbReference>
<evidence type="ECO:0000259" key="7">
    <source>
        <dbReference type="PROSITE" id="PS50110"/>
    </source>
</evidence>
<dbReference type="Gene3D" id="3.40.50.2300">
    <property type="match status" value="1"/>
</dbReference>
<keyword evidence="3" id="KW-0805">Transcription regulation</keyword>
<name>A0ABV7MKW1_9HYPH</name>
<dbReference type="SMART" id="SM00448">
    <property type="entry name" value="REC"/>
    <property type="match status" value="1"/>
</dbReference>
<organism evidence="8 9">
    <name type="scientific">Mesorhizobium cantuariense</name>
    <dbReference type="NCBI Taxonomy" id="1300275"/>
    <lineage>
        <taxon>Bacteria</taxon>
        <taxon>Pseudomonadati</taxon>
        <taxon>Pseudomonadota</taxon>
        <taxon>Alphaproteobacteria</taxon>
        <taxon>Hyphomicrobiales</taxon>
        <taxon>Phyllobacteriaceae</taxon>
        <taxon>Mesorhizobium</taxon>
    </lineage>
</organism>
<keyword evidence="4" id="KW-0238">DNA-binding</keyword>
<feature type="domain" description="Response regulatory" evidence="7">
    <location>
        <begin position="1"/>
        <end position="94"/>
    </location>
</feature>
<evidence type="ECO:0000313" key="8">
    <source>
        <dbReference type="EMBL" id="MFC3321293.1"/>
    </source>
</evidence>
<dbReference type="InterPro" id="IPR011006">
    <property type="entry name" value="CheY-like_superfamily"/>
</dbReference>
<evidence type="ECO:0000256" key="5">
    <source>
        <dbReference type="ARBA" id="ARBA00023163"/>
    </source>
</evidence>
<gene>
    <name evidence="8" type="ORF">ACFOJ9_05790</name>
</gene>
<dbReference type="Proteomes" id="UP001595648">
    <property type="component" value="Unassembled WGS sequence"/>
</dbReference>
<dbReference type="PANTHER" id="PTHR48111">
    <property type="entry name" value="REGULATOR OF RPOS"/>
    <property type="match status" value="1"/>
</dbReference>
<feature type="modified residue" description="4-aspartylphosphate" evidence="6">
    <location>
        <position position="49"/>
    </location>
</feature>
<dbReference type="PROSITE" id="PS50110">
    <property type="entry name" value="RESPONSE_REGULATORY"/>
    <property type="match status" value="1"/>
</dbReference>
<dbReference type="RefSeq" id="WP_378987587.1">
    <property type="nucleotide sequence ID" value="NZ_JBHRVD010000001.1"/>
</dbReference>